<evidence type="ECO:0000256" key="2">
    <source>
        <dbReference type="SAM" id="MobiDB-lite"/>
    </source>
</evidence>
<gene>
    <name evidence="3" type="ORF">SEUCBS140593_000263</name>
</gene>
<dbReference type="Proteomes" id="UP001642482">
    <property type="component" value="Unassembled WGS sequence"/>
</dbReference>
<accession>A0ABP0AN78</accession>
<comment type="caution">
    <text evidence="3">The sequence shown here is derived from an EMBL/GenBank/DDBJ whole genome shotgun (WGS) entry which is preliminary data.</text>
</comment>
<feature type="region of interest" description="Disordered" evidence="2">
    <location>
        <begin position="255"/>
        <end position="275"/>
    </location>
</feature>
<feature type="compositionally biased region" description="Polar residues" evidence="2">
    <location>
        <begin position="399"/>
        <end position="410"/>
    </location>
</feature>
<dbReference type="Pfam" id="PF08580">
    <property type="entry name" value="KAR9"/>
    <property type="match status" value="1"/>
</dbReference>
<feature type="compositionally biased region" description="Basic and acidic residues" evidence="2">
    <location>
        <begin position="97"/>
        <end position="109"/>
    </location>
</feature>
<feature type="compositionally biased region" description="Basic and acidic residues" evidence="2">
    <location>
        <begin position="1225"/>
        <end position="1240"/>
    </location>
</feature>
<keyword evidence="1" id="KW-0175">Coiled coil</keyword>
<proteinExistence type="predicted"/>
<organism evidence="3 4">
    <name type="scientific">Sporothrix eucalyptigena</name>
    <dbReference type="NCBI Taxonomy" id="1812306"/>
    <lineage>
        <taxon>Eukaryota</taxon>
        <taxon>Fungi</taxon>
        <taxon>Dikarya</taxon>
        <taxon>Ascomycota</taxon>
        <taxon>Pezizomycotina</taxon>
        <taxon>Sordariomycetes</taxon>
        <taxon>Sordariomycetidae</taxon>
        <taxon>Ophiostomatales</taxon>
        <taxon>Ophiostomataceae</taxon>
        <taxon>Sporothrix</taxon>
    </lineage>
</organism>
<reference evidence="3 4" key="1">
    <citation type="submission" date="2024-01" db="EMBL/GenBank/DDBJ databases">
        <authorList>
            <person name="Allen C."/>
            <person name="Tagirdzhanova G."/>
        </authorList>
    </citation>
    <scope>NUCLEOTIDE SEQUENCE [LARGE SCALE GENOMIC DNA]</scope>
</reference>
<dbReference type="Gene3D" id="1.20.58.60">
    <property type="match status" value="1"/>
</dbReference>
<feature type="coiled-coil region" evidence="1">
    <location>
        <begin position="774"/>
        <end position="835"/>
    </location>
</feature>
<feature type="compositionally biased region" description="Pro residues" evidence="2">
    <location>
        <begin position="435"/>
        <end position="449"/>
    </location>
</feature>
<feature type="compositionally biased region" description="Polar residues" evidence="2">
    <location>
        <begin position="168"/>
        <end position="191"/>
    </location>
</feature>
<dbReference type="PANTHER" id="PTHR37271">
    <property type="entry name" value="KARYOGAMY PROTEIN KAR9"/>
    <property type="match status" value="1"/>
</dbReference>
<name>A0ABP0AN78_9PEZI</name>
<keyword evidence="4" id="KW-1185">Reference proteome</keyword>
<feature type="compositionally biased region" description="Polar residues" evidence="2">
    <location>
        <begin position="1171"/>
        <end position="1193"/>
    </location>
</feature>
<feature type="compositionally biased region" description="Basic and acidic residues" evidence="2">
    <location>
        <begin position="204"/>
        <end position="216"/>
    </location>
</feature>
<feature type="compositionally biased region" description="Polar residues" evidence="2">
    <location>
        <begin position="934"/>
        <end position="968"/>
    </location>
</feature>
<feature type="region of interest" description="Disordered" evidence="2">
    <location>
        <begin position="934"/>
        <end position="1240"/>
    </location>
</feature>
<protein>
    <recommendedName>
        <fullName evidence="5">Karyogamy protein</fullName>
    </recommendedName>
</protein>
<evidence type="ECO:0000313" key="3">
    <source>
        <dbReference type="EMBL" id="CAK7208705.1"/>
    </source>
</evidence>
<feature type="compositionally biased region" description="Low complexity" evidence="2">
    <location>
        <begin position="220"/>
        <end position="230"/>
    </location>
</feature>
<sequence>MTTTFLTSAPGVVAIVAAAPESNILADAYGSSCSTIPFPLLKTAATSATAAPATSLPAASTAALGGGTHLHLQTDIPSQSQPPRLASAFPVLSQSPSDRHNHSTTRDGDATSSLLTFAEIPSDLARLNFNHQRMPDTDAHAGASVDSPAASTPPKPYAQPQPQKLPSQPHSQSQTASLSQPGLLTPASSPSRPARRVGFAATPEDNRAGDDSETGRPRLSSTASSSSSSTPVNHPQPRKPSPGLAARLKALGFATGARKDPSPPPPSSVNHPENIGRLPEDQLRQIDQNHQAGSSVLVIERRGRPWKGAGAAVARLPASVASLATGRGKQNADADADIDPYTSTNATGIPATAVVVVTGPDDQTADTAAISPASSFLPEIEPTQPLDMDTNKYRLPDHTNGNGTKVQLDTRQQHIERDSNPNLSSNSSVRVASPDIPPPPLPKDTPPLPSQQQPAAPATPSQSDFNPDAISYFNPLGLQRPGSIYTLSRVSFANQLAQLTSLQLPDAESLSSRVSAIPTAQAASRALIGAAEQIRNWISKASEVIEGLDSDDDVEWAAAGGREGLEEVENAILRFEELINIYVGAIESLQCRPDIATVTRDELQRAVYQMESIMEEWGRMRVSLQSVKAQVEIAMEWEELWGMVLGDIQNEMDELSRLVFEMEERRHRSIAEGSGVDIGDLETIVEESQHKQQLSPNTVASRAAPGSNRFSVPIFPLTPVSPDARSSTPTISQDDSSLLALFARMQPLRASLDFLPMRLSVFETRASSCFPTACEELEMRRSGLDGTYKKLEKDAESLRKELGEDRWVTVFRGAARQAQKMYESVERSVAKLKEGLDAGMHLTNQPVMAKKIESYETKKTHYGPAIERVLAIIDKGVKDRLTLNGEILRLHVELQAQWDDLRDRMHDLDLALEEMHTDEQRNQQLRDSISSMLSNDRSTIGSGRDTPQSSPPSSVIMSTLGLDNSSSKRLAAAHNDKGTPTNNRRRSILGSHLPQPATRRSVSSTVAMGASQARRSLSRFSSSFGTGSSPSRESSATPVGKRLSTQTPRPPSTLEGRPRWNTSTTGIDTGHNFKPLSLTTPSPYAKTPPSAHRSIGGTPRSASSLGTRLPMRSPLGRGVSSPAALTDGSPSRDPPGFRDAPPYRPPRLASHATAPGSTDHRRASFQPPRANDSSSPNVTPQRPASSMATSRRSSYLPAPRQREGSVSGRESPQAIAGARFAMRKKAAETKPIDNRPKWRP</sequence>
<evidence type="ECO:0000256" key="1">
    <source>
        <dbReference type="SAM" id="Coils"/>
    </source>
</evidence>
<dbReference type="EMBL" id="CAWUHD010000001">
    <property type="protein sequence ID" value="CAK7208705.1"/>
    <property type="molecule type" value="Genomic_DNA"/>
</dbReference>
<evidence type="ECO:0008006" key="5">
    <source>
        <dbReference type="Google" id="ProtNLM"/>
    </source>
</evidence>
<dbReference type="PANTHER" id="PTHR37271:SF1">
    <property type="entry name" value="KARYOGAMY PROTEIN KAR9"/>
    <property type="match status" value="1"/>
</dbReference>
<feature type="region of interest" description="Disordered" evidence="2">
    <location>
        <begin position="91"/>
        <end position="113"/>
    </location>
</feature>
<evidence type="ECO:0000313" key="4">
    <source>
        <dbReference type="Proteomes" id="UP001642482"/>
    </source>
</evidence>
<feature type="compositionally biased region" description="Low complexity" evidence="2">
    <location>
        <begin position="1011"/>
        <end position="1038"/>
    </location>
</feature>
<feature type="compositionally biased region" description="Polar residues" evidence="2">
    <location>
        <begin position="420"/>
        <end position="430"/>
    </location>
</feature>
<feature type="compositionally biased region" description="Low complexity" evidence="2">
    <location>
        <begin position="450"/>
        <end position="463"/>
    </location>
</feature>
<feature type="region of interest" description="Disordered" evidence="2">
    <location>
        <begin position="365"/>
        <end position="468"/>
    </location>
</feature>
<dbReference type="InterPro" id="IPR013889">
    <property type="entry name" value="Karyogamy_KAR9"/>
</dbReference>
<feature type="region of interest" description="Disordered" evidence="2">
    <location>
        <begin position="134"/>
        <end position="243"/>
    </location>
</feature>